<dbReference type="PROSITE" id="PS50943">
    <property type="entry name" value="HTH_CROC1"/>
    <property type="match status" value="1"/>
</dbReference>
<accession>A0A212L1Y6</accession>
<dbReference type="Pfam" id="PF01381">
    <property type="entry name" value="HTH_3"/>
    <property type="match status" value="1"/>
</dbReference>
<evidence type="ECO:0000259" key="1">
    <source>
        <dbReference type="PROSITE" id="PS50943"/>
    </source>
</evidence>
<organism evidence="2">
    <name type="scientific">uncultured Pleomorphomonas sp</name>
    <dbReference type="NCBI Taxonomy" id="442121"/>
    <lineage>
        <taxon>Bacteria</taxon>
        <taxon>Pseudomonadati</taxon>
        <taxon>Pseudomonadota</taxon>
        <taxon>Alphaproteobacteria</taxon>
        <taxon>Hyphomicrobiales</taxon>
        <taxon>Pleomorphomonadaceae</taxon>
        <taxon>Pleomorphomonas</taxon>
        <taxon>environmental samples</taxon>
    </lineage>
</organism>
<sequence length="159" mass="17069">MTYIPCDHYTPDHFIHIDPKPGGHLAEVKIVTSRDASLWLRLRYALRFVLGRDDLVYGNVIASRLEIVLATEYGGRVDLSDADKSAALFAFMKARGLKAGPLAEKAGVSPSTLYNLKQGKIKAPPADVLRKIAAAEGVTVDVILAHASTASVISSPTAN</sequence>
<dbReference type="CDD" id="cd00093">
    <property type="entry name" value="HTH_XRE"/>
    <property type="match status" value="1"/>
</dbReference>
<dbReference type="EMBL" id="FMJD01000002">
    <property type="protein sequence ID" value="SCM71565.1"/>
    <property type="molecule type" value="Genomic_DNA"/>
</dbReference>
<dbReference type="InterPro" id="IPR001387">
    <property type="entry name" value="Cro/C1-type_HTH"/>
</dbReference>
<dbReference type="SMART" id="SM00530">
    <property type="entry name" value="HTH_XRE"/>
    <property type="match status" value="1"/>
</dbReference>
<dbReference type="GO" id="GO:0003677">
    <property type="term" value="F:DNA binding"/>
    <property type="evidence" value="ECO:0007669"/>
    <property type="project" value="InterPro"/>
</dbReference>
<proteinExistence type="predicted"/>
<dbReference type="SUPFAM" id="SSF47413">
    <property type="entry name" value="lambda repressor-like DNA-binding domains"/>
    <property type="match status" value="1"/>
</dbReference>
<dbReference type="AlphaFoldDB" id="A0A212L1Y6"/>
<protein>
    <recommendedName>
        <fullName evidence="1">HTH cro/C1-type domain-containing protein</fullName>
    </recommendedName>
</protein>
<reference evidence="2" key="1">
    <citation type="submission" date="2016-08" db="EMBL/GenBank/DDBJ databases">
        <authorList>
            <person name="Seilhamer J.J."/>
        </authorList>
    </citation>
    <scope>NUCLEOTIDE SEQUENCE</scope>
    <source>
        <strain evidence="2">86</strain>
    </source>
</reference>
<dbReference type="Gene3D" id="1.10.260.40">
    <property type="entry name" value="lambda repressor-like DNA-binding domains"/>
    <property type="match status" value="1"/>
</dbReference>
<dbReference type="InterPro" id="IPR010982">
    <property type="entry name" value="Lambda_DNA-bd_dom_sf"/>
</dbReference>
<gene>
    <name evidence="2" type="ORF">KL86PLE_100266</name>
</gene>
<feature type="domain" description="HTH cro/C1-type" evidence="1">
    <location>
        <begin position="102"/>
        <end position="143"/>
    </location>
</feature>
<evidence type="ECO:0000313" key="2">
    <source>
        <dbReference type="EMBL" id="SCM71565.1"/>
    </source>
</evidence>
<name>A0A212L1Y6_9HYPH</name>
<dbReference type="RefSeq" id="WP_288199067.1">
    <property type="nucleotide sequence ID" value="NZ_LT608334.1"/>
</dbReference>